<dbReference type="Gene3D" id="3.40.50.740">
    <property type="match status" value="1"/>
</dbReference>
<evidence type="ECO:0000256" key="3">
    <source>
        <dbReference type="ARBA" id="ARBA00023004"/>
    </source>
</evidence>
<accession>V5SGX0</accession>
<protein>
    <submittedName>
        <fullName evidence="6">Molybdopterin oxidoreductase</fullName>
    </submittedName>
</protein>
<dbReference type="SUPFAM" id="SSF53706">
    <property type="entry name" value="Formate dehydrogenase/DMSO reductase, domains 1-3"/>
    <property type="match status" value="1"/>
</dbReference>
<dbReference type="Proteomes" id="UP000018542">
    <property type="component" value="Chromosome"/>
</dbReference>
<gene>
    <name evidence="6" type="ORF">W911_13540</name>
</gene>
<feature type="domain" description="4Fe-4S Mo/W bis-MGD-type" evidence="5">
    <location>
        <begin position="7"/>
        <end position="64"/>
    </location>
</feature>
<dbReference type="InterPro" id="IPR006963">
    <property type="entry name" value="Mopterin_OxRdtase_4Fe-4S_dom"/>
</dbReference>
<dbReference type="EMBL" id="CP006912">
    <property type="protein sequence ID" value="AHB49204.1"/>
    <property type="molecule type" value="Genomic_DNA"/>
</dbReference>
<dbReference type="InterPro" id="IPR006656">
    <property type="entry name" value="Mopterin_OxRdtase"/>
</dbReference>
<evidence type="ECO:0000256" key="4">
    <source>
        <dbReference type="ARBA" id="ARBA00023014"/>
    </source>
</evidence>
<dbReference type="AlphaFoldDB" id="V5SGX0"/>
<dbReference type="InterPro" id="IPR009010">
    <property type="entry name" value="Asp_de-COase-like_dom_sf"/>
</dbReference>
<dbReference type="HOGENOM" id="CLU_000422_13_3_5"/>
<keyword evidence="7" id="KW-1185">Reference proteome</keyword>
<dbReference type="PANTHER" id="PTHR43742:SF6">
    <property type="entry name" value="OXIDOREDUCTASE YYAE-RELATED"/>
    <property type="match status" value="1"/>
</dbReference>
<dbReference type="Gene3D" id="2.40.40.20">
    <property type="match status" value="1"/>
</dbReference>
<dbReference type="PATRIC" id="fig|1029756.8.peg.2822"/>
<dbReference type="CDD" id="cd02786">
    <property type="entry name" value="MopB_CT_3"/>
    <property type="match status" value="1"/>
</dbReference>
<dbReference type="RefSeq" id="WP_023788032.1">
    <property type="nucleotide sequence ID" value="NC_022997.1"/>
</dbReference>
<evidence type="ECO:0000259" key="5">
    <source>
        <dbReference type="PROSITE" id="PS51669"/>
    </source>
</evidence>
<dbReference type="CDD" id="cd02766">
    <property type="entry name" value="MopB_3"/>
    <property type="match status" value="1"/>
</dbReference>
<dbReference type="OrthoDB" id="9810782at2"/>
<evidence type="ECO:0000256" key="1">
    <source>
        <dbReference type="ARBA" id="ARBA00010312"/>
    </source>
</evidence>
<organism evidence="6 7">
    <name type="scientific">Hyphomicrobium nitrativorans NL23</name>
    <dbReference type="NCBI Taxonomy" id="1029756"/>
    <lineage>
        <taxon>Bacteria</taxon>
        <taxon>Pseudomonadati</taxon>
        <taxon>Pseudomonadota</taxon>
        <taxon>Alphaproteobacteria</taxon>
        <taxon>Hyphomicrobiales</taxon>
        <taxon>Hyphomicrobiaceae</taxon>
        <taxon>Hyphomicrobium</taxon>
    </lineage>
</organism>
<reference evidence="6 7" key="1">
    <citation type="journal article" date="2014" name="Genome Announc.">
        <title>Complete Genome Sequence of Hyphomicrobium nitrativorans Strain NL23, a Denitrifying Bacterium Isolated from Biofilm of a Methanol-Fed Denitrification System Treating Seawater at the Montreal Biodome.</title>
        <authorList>
            <person name="Martineau C."/>
            <person name="Villeneuve C."/>
            <person name="Mauffrey F."/>
            <person name="Villemur R."/>
        </authorList>
    </citation>
    <scope>NUCLEOTIDE SEQUENCE [LARGE SCALE GENOMIC DNA]</scope>
    <source>
        <strain evidence="6">NL23</strain>
    </source>
</reference>
<keyword evidence="4" id="KW-0411">Iron-sulfur</keyword>
<dbReference type="Pfam" id="PF00384">
    <property type="entry name" value="Molybdopterin"/>
    <property type="match status" value="1"/>
</dbReference>
<dbReference type="PANTHER" id="PTHR43742">
    <property type="entry name" value="TRIMETHYLAMINE-N-OXIDE REDUCTASE"/>
    <property type="match status" value="1"/>
</dbReference>
<dbReference type="GO" id="GO:0051536">
    <property type="term" value="F:iron-sulfur cluster binding"/>
    <property type="evidence" value="ECO:0007669"/>
    <property type="project" value="UniProtKB-KW"/>
</dbReference>
<dbReference type="Pfam" id="PF04879">
    <property type="entry name" value="Molybdop_Fe4S4"/>
    <property type="match status" value="1"/>
</dbReference>
<dbReference type="PROSITE" id="PS51669">
    <property type="entry name" value="4FE4S_MOW_BIS_MGD"/>
    <property type="match status" value="1"/>
</dbReference>
<keyword evidence="2" id="KW-0479">Metal-binding</keyword>
<sequence length="716" mass="78717">MNEQIKPQVFHGACPHDCPDTCAMEYHVVDGKLVDVRGKKNHPYTRGGLCVKLKDFHDHHANPDRLMYPLRRVGPKGSGPNGGNTFERITWDEAIKTIGAKWREIIAVHGSQAIMPYSYLGNMGLVQGINSGDPFFNRLGTTVNEKTFCTSGSSTAWLMTHGPTGGVDPESFVHSKFIVIWACNTISTNLHHWPFILEAQKRGAKIVVVDPYRSRTAKGADWHIALKPGTDGALALGIINSMIEQGLVDQDYVDKHVHGFPELKERAADFTPEYVERVTGVKADDVKKFAYEFATSQPSAIRIGVAIERSAGGAQASRAIYALPALAGSWRHVGGGMLQLPLWDFPVDWAKAARPDFIKPGTRAINNLRLGQALTGEMKLDPPIKSLFVFCTNPVSQSPETNKIVQGLQREDLFTVVAEHFITDTAKYADIILPSTMAGEAEDMMWSWGTFYLTYNEKAVDPPGECKPTSDLWRLLAAEMGFDDPVFKMTDSELCAAYINWDDPKMGGVDMDYFKEHGFYRIDVGPVDTRAPHAEGKFPTPSGKVEVLLPEDTKNFVAGPFRAMYDGDQDGSPVDPLPGYVAMRETAEADAELAKAFPLNIITPKSHGFLNSCYANEPHKIRGQGEQFVMISPADAETRSIRHGDPVRVANSRGSFEGLARVTDDVPPGLVVATLGYWRSLNRSDGSVNSISSDAWSGLGRAPTYSDNLVEVTRVN</sequence>
<dbReference type="SUPFAM" id="SSF50692">
    <property type="entry name" value="ADC-like"/>
    <property type="match status" value="1"/>
</dbReference>
<dbReference type="InterPro" id="IPR006657">
    <property type="entry name" value="MoPterin_dinucl-bd_dom"/>
</dbReference>
<dbReference type="GO" id="GO:0046872">
    <property type="term" value="F:metal ion binding"/>
    <property type="evidence" value="ECO:0007669"/>
    <property type="project" value="UniProtKB-KW"/>
</dbReference>
<dbReference type="Gene3D" id="3.30.2070.10">
    <property type="entry name" value="Formate dehydrogenase/DMSO reductase"/>
    <property type="match status" value="1"/>
</dbReference>
<evidence type="ECO:0000313" key="7">
    <source>
        <dbReference type="Proteomes" id="UP000018542"/>
    </source>
</evidence>
<evidence type="ECO:0000256" key="2">
    <source>
        <dbReference type="ARBA" id="ARBA00022723"/>
    </source>
</evidence>
<dbReference type="Pfam" id="PF01568">
    <property type="entry name" value="Molydop_binding"/>
    <property type="match status" value="1"/>
</dbReference>
<name>V5SGX0_9HYPH</name>
<dbReference type="Gene3D" id="2.20.25.90">
    <property type="entry name" value="ADC-like domains"/>
    <property type="match status" value="1"/>
</dbReference>
<dbReference type="Gene3D" id="3.40.228.10">
    <property type="entry name" value="Dimethylsulfoxide Reductase, domain 2"/>
    <property type="match status" value="1"/>
</dbReference>
<dbReference type="GO" id="GO:0016491">
    <property type="term" value="F:oxidoreductase activity"/>
    <property type="evidence" value="ECO:0007669"/>
    <property type="project" value="InterPro"/>
</dbReference>
<dbReference type="GO" id="GO:0043546">
    <property type="term" value="F:molybdopterin cofactor binding"/>
    <property type="evidence" value="ECO:0007669"/>
    <property type="project" value="InterPro"/>
</dbReference>
<comment type="similarity">
    <text evidence="1">Belongs to the prokaryotic molybdopterin-containing oxidoreductase family.</text>
</comment>
<dbReference type="STRING" id="1029756.W911_13540"/>
<dbReference type="SMART" id="SM00926">
    <property type="entry name" value="Molybdop_Fe4S4"/>
    <property type="match status" value="1"/>
</dbReference>
<keyword evidence="3" id="KW-0408">Iron</keyword>
<evidence type="ECO:0000313" key="6">
    <source>
        <dbReference type="EMBL" id="AHB49204.1"/>
    </source>
</evidence>
<dbReference type="InterPro" id="IPR050612">
    <property type="entry name" value="Prok_Mopterin_Oxidored"/>
</dbReference>
<dbReference type="KEGG" id="hni:W911_13540"/>
<proteinExistence type="inferred from homology"/>
<dbReference type="InterPro" id="IPR037920">
    <property type="entry name" value="YoaE_C"/>
</dbReference>